<gene>
    <name evidence="10" type="ORF">ILEXP_LOCUS7684</name>
</gene>
<keyword evidence="7 8" id="KW-0472">Membrane</keyword>
<comment type="subcellular location">
    <subcellularLocation>
        <location evidence="1 8">Cell membrane</location>
        <topology evidence="1 8">Multi-pass membrane protein</topology>
    </subcellularLocation>
</comment>
<protein>
    <recommendedName>
        <fullName evidence="8">CASP-like protein</fullName>
    </recommendedName>
</protein>
<dbReference type="EMBL" id="CAUOFW020001025">
    <property type="protein sequence ID" value="CAK9140243.1"/>
    <property type="molecule type" value="Genomic_DNA"/>
</dbReference>
<dbReference type="AlphaFoldDB" id="A0ABC8R651"/>
<keyword evidence="4 8" id="KW-1003">Cell membrane</keyword>
<evidence type="ECO:0000256" key="5">
    <source>
        <dbReference type="ARBA" id="ARBA00022692"/>
    </source>
</evidence>
<organism evidence="10 11">
    <name type="scientific">Ilex paraguariensis</name>
    <name type="common">yerba mate</name>
    <dbReference type="NCBI Taxonomy" id="185542"/>
    <lineage>
        <taxon>Eukaryota</taxon>
        <taxon>Viridiplantae</taxon>
        <taxon>Streptophyta</taxon>
        <taxon>Embryophyta</taxon>
        <taxon>Tracheophyta</taxon>
        <taxon>Spermatophyta</taxon>
        <taxon>Magnoliopsida</taxon>
        <taxon>eudicotyledons</taxon>
        <taxon>Gunneridae</taxon>
        <taxon>Pentapetalae</taxon>
        <taxon>asterids</taxon>
        <taxon>campanulids</taxon>
        <taxon>Aquifoliales</taxon>
        <taxon>Aquifoliaceae</taxon>
        <taxon>Ilex</taxon>
    </lineage>
</organism>
<dbReference type="PANTHER" id="PTHR33573">
    <property type="entry name" value="CASP-LIKE PROTEIN 4A4"/>
    <property type="match status" value="1"/>
</dbReference>
<comment type="caution">
    <text evidence="8">Lacks conserved residue(s) required for the propagation of feature annotation.</text>
</comment>
<evidence type="ECO:0000256" key="8">
    <source>
        <dbReference type="RuleBase" id="RU361233"/>
    </source>
</evidence>
<evidence type="ECO:0000256" key="4">
    <source>
        <dbReference type="ARBA" id="ARBA00022475"/>
    </source>
</evidence>
<reference evidence="10 11" key="1">
    <citation type="submission" date="2024-02" db="EMBL/GenBank/DDBJ databases">
        <authorList>
            <person name="Vignale AGUSTIN F."/>
            <person name="Sosa J E."/>
            <person name="Modenutti C."/>
        </authorList>
    </citation>
    <scope>NUCLEOTIDE SEQUENCE [LARGE SCALE GENOMIC DNA]</scope>
</reference>
<dbReference type="Pfam" id="PF04535">
    <property type="entry name" value="CASP_dom"/>
    <property type="match status" value="1"/>
</dbReference>
<comment type="caution">
    <text evidence="10">The sequence shown here is derived from an EMBL/GenBank/DDBJ whole genome shotgun (WGS) entry which is preliminary data.</text>
</comment>
<keyword evidence="11" id="KW-1185">Reference proteome</keyword>
<accession>A0ABC8R651</accession>
<proteinExistence type="inferred from homology"/>
<dbReference type="InterPro" id="IPR006702">
    <property type="entry name" value="CASP_dom"/>
</dbReference>
<evidence type="ECO:0000313" key="10">
    <source>
        <dbReference type="EMBL" id="CAK9140243.1"/>
    </source>
</evidence>
<evidence type="ECO:0000256" key="6">
    <source>
        <dbReference type="ARBA" id="ARBA00022989"/>
    </source>
</evidence>
<name>A0ABC8R651_9AQUA</name>
<evidence type="ECO:0000256" key="7">
    <source>
        <dbReference type="ARBA" id="ARBA00023136"/>
    </source>
</evidence>
<evidence type="ECO:0000256" key="3">
    <source>
        <dbReference type="ARBA" id="ARBA00011489"/>
    </source>
</evidence>
<feature type="domain" description="Casparian strip membrane protein" evidence="9">
    <location>
        <begin position="13"/>
        <end position="149"/>
    </location>
</feature>
<dbReference type="PANTHER" id="PTHR33573:SF14">
    <property type="entry name" value="CASP-LIKE PROTEIN"/>
    <property type="match status" value="1"/>
</dbReference>
<keyword evidence="5 8" id="KW-0812">Transmembrane</keyword>
<dbReference type="Proteomes" id="UP001642360">
    <property type="component" value="Unassembled WGS sequence"/>
</dbReference>
<evidence type="ECO:0000259" key="9">
    <source>
        <dbReference type="Pfam" id="PF04535"/>
    </source>
</evidence>
<feature type="transmembrane region" description="Helical" evidence="8">
    <location>
        <begin position="14"/>
        <end position="36"/>
    </location>
</feature>
<evidence type="ECO:0000256" key="2">
    <source>
        <dbReference type="ARBA" id="ARBA00007651"/>
    </source>
</evidence>
<comment type="subunit">
    <text evidence="3 8">Homodimer and heterodimers.</text>
</comment>
<evidence type="ECO:0000313" key="11">
    <source>
        <dbReference type="Proteomes" id="UP001642360"/>
    </source>
</evidence>
<comment type="similarity">
    <text evidence="2 8">Belongs to the Casparian strip membrane proteins (CASP) family.</text>
</comment>
<keyword evidence="6 8" id="KW-1133">Transmembrane helix</keyword>
<feature type="transmembrane region" description="Helical" evidence="8">
    <location>
        <begin position="56"/>
        <end position="81"/>
    </location>
</feature>
<dbReference type="GO" id="GO:0005886">
    <property type="term" value="C:plasma membrane"/>
    <property type="evidence" value="ECO:0007669"/>
    <property type="project" value="UniProtKB-SubCell"/>
</dbReference>
<feature type="transmembrane region" description="Helical" evidence="8">
    <location>
        <begin position="138"/>
        <end position="163"/>
    </location>
</feature>
<sequence length="167" mass="18160">MSDAQNDITCGSKLPLITVVARVVTFVSALVSAVVMKTNNSTTDKYSLRYKDVHSYRYALFTMVVGFAYSLLLTPFAIYYLRKGKLLINQYVFLQFQLFGDQVNSIILATGVGATFGATSDISRAFSGEKFGDFFSMAYLSAGFLLIATLTSGVSSVTSSLTLSKRG</sequence>
<evidence type="ECO:0000256" key="1">
    <source>
        <dbReference type="ARBA" id="ARBA00004651"/>
    </source>
</evidence>